<comment type="similarity">
    <text evidence="1">Belongs to the YciI family.</text>
</comment>
<protein>
    <submittedName>
        <fullName evidence="3">YciI family protein</fullName>
    </submittedName>
</protein>
<name>A0ABW2ZVJ1_9ACTN</name>
<comment type="caution">
    <text evidence="3">The sequence shown here is derived from an EMBL/GenBank/DDBJ whole genome shotgun (WGS) entry which is preliminary data.</text>
</comment>
<dbReference type="Pfam" id="PF03795">
    <property type="entry name" value="YCII"/>
    <property type="match status" value="1"/>
</dbReference>
<evidence type="ECO:0000256" key="1">
    <source>
        <dbReference type="ARBA" id="ARBA00007689"/>
    </source>
</evidence>
<evidence type="ECO:0000259" key="2">
    <source>
        <dbReference type="Pfam" id="PF03795"/>
    </source>
</evidence>
<accession>A0ABW2ZVJ1</accession>
<dbReference type="EMBL" id="JBHTHM010000004">
    <property type="protein sequence ID" value="MFD0782409.1"/>
    <property type="molecule type" value="Genomic_DNA"/>
</dbReference>
<gene>
    <name evidence="3" type="ORF">ACFQZ8_00490</name>
</gene>
<sequence length="92" mass="10177">MICVELSFTDDPRRLDARPAHRERLQALYGAGEILASGPWADDSGALLVFIADRARVAQILAEDPYYTTPGVEVTSVREWSPVVGPDRPERP</sequence>
<proteinExistence type="inferred from homology"/>
<evidence type="ECO:0000313" key="4">
    <source>
        <dbReference type="Proteomes" id="UP001597053"/>
    </source>
</evidence>
<reference evidence="4" key="1">
    <citation type="journal article" date="2019" name="Int. J. Syst. Evol. Microbiol.">
        <title>The Global Catalogue of Microorganisms (GCM) 10K type strain sequencing project: providing services to taxonomists for standard genome sequencing and annotation.</title>
        <authorList>
            <consortium name="The Broad Institute Genomics Platform"/>
            <consortium name="The Broad Institute Genome Sequencing Center for Infectious Disease"/>
            <person name="Wu L."/>
            <person name="Ma J."/>
        </authorList>
    </citation>
    <scope>NUCLEOTIDE SEQUENCE [LARGE SCALE GENOMIC DNA]</scope>
    <source>
        <strain evidence="4">JCM 32148</strain>
    </source>
</reference>
<dbReference type="SUPFAM" id="SSF54909">
    <property type="entry name" value="Dimeric alpha+beta barrel"/>
    <property type="match status" value="1"/>
</dbReference>
<evidence type="ECO:0000313" key="3">
    <source>
        <dbReference type="EMBL" id="MFD0782409.1"/>
    </source>
</evidence>
<keyword evidence="4" id="KW-1185">Reference proteome</keyword>
<dbReference type="InterPro" id="IPR005545">
    <property type="entry name" value="YCII"/>
</dbReference>
<organism evidence="3 4">
    <name type="scientific">Micromonospora azadirachtae</name>
    <dbReference type="NCBI Taxonomy" id="1970735"/>
    <lineage>
        <taxon>Bacteria</taxon>
        <taxon>Bacillati</taxon>
        <taxon>Actinomycetota</taxon>
        <taxon>Actinomycetes</taxon>
        <taxon>Micromonosporales</taxon>
        <taxon>Micromonosporaceae</taxon>
        <taxon>Micromonospora</taxon>
    </lineage>
</organism>
<dbReference type="InterPro" id="IPR011008">
    <property type="entry name" value="Dimeric_a/b-barrel"/>
</dbReference>
<feature type="domain" description="YCII-related" evidence="2">
    <location>
        <begin position="12"/>
        <end position="81"/>
    </location>
</feature>
<dbReference type="Proteomes" id="UP001597053">
    <property type="component" value="Unassembled WGS sequence"/>
</dbReference>
<dbReference type="Gene3D" id="3.30.70.1060">
    <property type="entry name" value="Dimeric alpha+beta barrel"/>
    <property type="match status" value="1"/>
</dbReference>